<evidence type="ECO:0000259" key="3">
    <source>
        <dbReference type="Pfam" id="PF03061"/>
    </source>
</evidence>
<accession>A0ABW1FGC5</accession>
<dbReference type="InterPro" id="IPR006683">
    <property type="entry name" value="Thioestr_dom"/>
</dbReference>
<dbReference type="PANTHER" id="PTHR43240">
    <property type="entry name" value="1,4-DIHYDROXY-2-NAPHTHOYL-COA THIOESTERASE 1"/>
    <property type="match status" value="1"/>
</dbReference>
<reference evidence="5" key="1">
    <citation type="journal article" date="2019" name="Int. J. Syst. Evol. Microbiol.">
        <title>The Global Catalogue of Microorganisms (GCM) 10K type strain sequencing project: providing services to taxonomists for standard genome sequencing and annotation.</title>
        <authorList>
            <consortium name="The Broad Institute Genomics Platform"/>
            <consortium name="The Broad Institute Genome Sequencing Center for Infectious Disease"/>
            <person name="Wu L."/>
            <person name="Ma J."/>
        </authorList>
    </citation>
    <scope>NUCLEOTIDE SEQUENCE [LARGE SCALE GENOMIC DNA]</scope>
    <source>
        <strain evidence="5">CGMCC 1.15809</strain>
    </source>
</reference>
<proteinExistence type="inferred from homology"/>
<evidence type="ECO:0000313" key="4">
    <source>
        <dbReference type="EMBL" id="MFC5892558.1"/>
    </source>
</evidence>
<keyword evidence="5" id="KW-1185">Reference proteome</keyword>
<dbReference type="PANTHER" id="PTHR43240:SF5">
    <property type="entry name" value="1,4-DIHYDROXY-2-NAPHTHOYL-COA THIOESTERASE 1"/>
    <property type="match status" value="1"/>
</dbReference>
<keyword evidence="2 4" id="KW-0378">Hydrolase</keyword>
<dbReference type="Pfam" id="PF03061">
    <property type="entry name" value="4HBT"/>
    <property type="match status" value="1"/>
</dbReference>
<evidence type="ECO:0000313" key="5">
    <source>
        <dbReference type="Proteomes" id="UP001596241"/>
    </source>
</evidence>
<protein>
    <submittedName>
        <fullName evidence="4">PaaI family thioesterase</fullName>
        <ecNumber evidence="4">3.1.2.-</ecNumber>
    </submittedName>
</protein>
<dbReference type="Gene3D" id="3.10.129.10">
    <property type="entry name" value="Hotdog Thioesterase"/>
    <property type="match status" value="1"/>
</dbReference>
<evidence type="ECO:0000256" key="2">
    <source>
        <dbReference type="ARBA" id="ARBA00022801"/>
    </source>
</evidence>
<dbReference type="InterPro" id="IPR029069">
    <property type="entry name" value="HotDog_dom_sf"/>
</dbReference>
<dbReference type="NCBIfam" id="TIGR00369">
    <property type="entry name" value="unchar_dom_1"/>
    <property type="match status" value="1"/>
</dbReference>
<dbReference type="RefSeq" id="WP_345088012.1">
    <property type="nucleotide sequence ID" value="NZ_BAAAWG010000013.1"/>
</dbReference>
<sequence>MLPIQRHPLDDLLGIRYEEVSAGRVLASLALSPRIHGATGAVHGGVLAALVEGAASAGGALNTGEGETVVCADTQLHHVRPVVGGTLHLCAVPVHRGFTQQLWSAEVFDDRNRLVGRATVQVLHVARERAAAPATGQAR</sequence>
<name>A0ABW1FGC5_9ACTN</name>
<dbReference type="CDD" id="cd03443">
    <property type="entry name" value="PaaI_thioesterase"/>
    <property type="match status" value="1"/>
</dbReference>
<comment type="caution">
    <text evidence="4">The sequence shown here is derived from an EMBL/GenBank/DDBJ whole genome shotgun (WGS) entry which is preliminary data.</text>
</comment>
<dbReference type="Proteomes" id="UP001596241">
    <property type="component" value="Unassembled WGS sequence"/>
</dbReference>
<dbReference type="GO" id="GO:0016787">
    <property type="term" value="F:hydrolase activity"/>
    <property type="evidence" value="ECO:0007669"/>
    <property type="project" value="UniProtKB-KW"/>
</dbReference>
<comment type="similarity">
    <text evidence="1">Belongs to the thioesterase PaaI family.</text>
</comment>
<feature type="domain" description="Thioesterase" evidence="3">
    <location>
        <begin position="40"/>
        <end position="114"/>
    </location>
</feature>
<organism evidence="4 5">
    <name type="scientific">Streptomyces ramulosus</name>
    <dbReference type="NCBI Taxonomy" id="47762"/>
    <lineage>
        <taxon>Bacteria</taxon>
        <taxon>Bacillati</taxon>
        <taxon>Actinomycetota</taxon>
        <taxon>Actinomycetes</taxon>
        <taxon>Kitasatosporales</taxon>
        <taxon>Streptomycetaceae</taxon>
        <taxon>Streptomyces</taxon>
    </lineage>
</organism>
<dbReference type="SUPFAM" id="SSF54637">
    <property type="entry name" value="Thioesterase/thiol ester dehydrase-isomerase"/>
    <property type="match status" value="1"/>
</dbReference>
<dbReference type="EMBL" id="JBHSPW010000002">
    <property type="protein sequence ID" value="MFC5892558.1"/>
    <property type="molecule type" value="Genomic_DNA"/>
</dbReference>
<dbReference type="InterPro" id="IPR003736">
    <property type="entry name" value="PAAI_dom"/>
</dbReference>
<dbReference type="EC" id="3.1.2.-" evidence="4"/>
<evidence type="ECO:0000256" key="1">
    <source>
        <dbReference type="ARBA" id="ARBA00008324"/>
    </source>
</evidence>
<gene>
    <name evidence="4" type="ORF">ACFP3M_06960</name>
</gene>